<gene>
    <name evidence="2" type="ORF">GSOID_T00007857001</name>
</gene>
<organism evidence="2">
    <name type="scientific">Oikopleura dioica</name>
    <name type="common">Tunicate</name>
    <dbReference type="NCBI Taxonomy" id="34765"/>
    <lineage>
        <taxon>Eukaryota</taxon>
        <taxon>Metazoa</taxon>
        <taxon>Chordata</taxon>
        <taxon>Tunicata</taxon>
        <taxon>Appendicularia</taxon>
        <taxon>Copelata</taxon>
        <taxon>Oikopleuridae</taxon>
        <taxon>Oikopleura</taxon>
    </lineage>
</organism>
<protein>
    <submittedName>
        <fullName evidence="2">Uncharacterized protein</fullName>
    </submittedName>
</protein>
<feature type="region of interest" description="Disordered" evidence="1">
    <location>
        <begin position="64"/>
        <end position="94"/>
    </location>
</feature>
<dbReference type="AlphaFoldDB" id="E4XCI9"/>
<dbReference type="InParanoid" id="E4XCI9"/>
<sequence length="94" mass="10693">MDSNKQFMLDLSMDENTRVDQMISAKKFDNENIIIARKKMGLSIHDGLRESERNMNARLAREANAKKSIQAKPNANKNRRGQAKHTGDDVYQSG</sequence>
<accession>E4XCI9</accession>
<dbReference type="Proteomes" id="UP000001307">
    <property type="component" value="Unassembled WGS sequence"/>
</dbReference>
<evidence type="ECO:0000256" key="1">
    <source>
        <dbReference type="SAM" id="MobiDB-lite"/>
    </source>
</evidence>
<name>E4XCI9_OIKDI</name>
<evidence type="ECO:0000313" key="2">
    <source>
        <dbReference type="EMBL" id="CBY09314.1"/>
    </source>
</evidence>
<keyword evidence="3" id="KW-1185">Reference proteome</keyword>
<evidence type="ECO:0000313" key="3">
    <source>
        <dbReference type="Proteomes" id="UP000001307"/>
    </source>
</evidence>
<reference evidence="2" key="1">
    <citation type="journal article" date="2010" name="Science">
        <title>Plasticity of animal genome architecture unmasked by rapid evolution of a pelagic tunicate.</title>
        <authorList>
            <person name="Denoeud F."/>
            <person name="Henriet S."/>
            <person name="Mungpakdee S."/>
            <person name="Aury J.M."/>
            <person name="Da Silva C."/>
            <person name="Brinkmann H."/>
            <person name="Mikhaleva J."/>
            <person name="Olsen L.C."/>
            <person name="Jubin C."/>
            <person name="Canestro C."/>
            <person name="Bouquet J.M."/>
            <person name="Danks G."/>
            <person name="Poulain J."/>
            <person name="Campsteijn C."/>
            <person name="Adamski M."/>
            <person name="Cross I."/>
            <person name="Yadetie F."/>
            <person name="Muffato M."/>
            <person name="Louis A."/>
            <person name="Butcher S."/>
            <person name="Tsagkogeorga G."/>
            <person name="Konrad A."/>
            <person name="Singh S."/>
            <person name="Jensen M.F."/>
            <person name="Cong E.H."/>
            <person name="Eikeseth-Otteraa H."/>
            <person name="Noel B."/>
            <person name="Anthouard V."/>
            <person name="Porcel B.M."/>
            <person name="Kachouri-Lafond R."/>
            <person name="Nishino A."/>
            <person name="Ugolini M."/>
            <person name="Chourrout P."/>
            <person name="Nishida H."/>
            <person name="Aasland R."/>
            <person name="Huzurbazar S."/>
            <person name="Westhof E."/>
            <person name="Delsuc F."/>
            <person name="Lehrach H."/>
            <person name="Reinhardt R."/>
            <person name="Weissenbach J."/>
            <person name="Roy S.W."/>
            <person name="Artiguenave F."/>
            <person name="Postlethwait J.H."/>
            <person name="Manak J.R."/>
            <person name="Thompson E.M."/>
            <person name="Jaillon O."/>
            <person name="Du Pasquier L."/>
            <person name="Boudinot P."/>
            <person name="Liberles D.A."/>
            <person name="Volff J.N."/>
            <person name="Philippe H."/>
            <person name="Lenhard B."/>
            <person name="Roest Crollius H."/>
            <person name="Wincker P."/>
            <person name="Chourrout D."/>
        </authorList>
    </citation>
    <scope>NUCLEOTIDE SEQUENCE [LARGE SCALE GENOMIC DNA]</scope>
</reference>
<proteinExistence type="predicted"/>
<dbReference type="EMBL" id="FN653036">
    <property type="protein sequence ID" value="CBY09314.1"/>
    <property type="molecule type" value="Genomic_DNA"/>
</dbReference>